<proteinExistence type="predicted"/>
<dbReference type="STRING" id="1077936.SAMN05421545_1445"/>
<reference evidence="2" key="1">
    <citation type="submission" date="2017-01" db="EMBL/GenBank/DDBJ databases">
        <authorList>
            <person name="Varghese N."/>
            <person name="Submissions S."/>
        </authorList>
    </citation>
    <scope>NUCLEOTIDE SEQUENCE [LARGE SCALE GENOMIC DNA]</scope>
    <source>
        <strain evidence="2">DM9</strain>
    </source>
</reference>
<gene>
    <name evidence="1" type="ORF">SAMN05421545_1445</name>
</gene>
<evidence type="ECO:0000313" key="1">
    <source>
        <dbReference type="EMBL" id="SIQ87233.1"/>
    </source>
</evidence>
<dbReference type="RefSeq" id="WP_040574800.1">
    <property type="nucleotide sequence ID" value="NZ_FTNM01000002.1"/>
</dbReference>
<keyword evidence="2" id="KW-1185">Reference proteome</keyword>
<evidence type="ECO:0000313" key="2">
    <source>
        <dbReference type="Proteomes" id="UP000185924"/>
    </source>
</evidence>
<organism evidence="1 2">
    <name type="scientific">Pontibacter lucknowensis</name>
    <dbReference type="NCBI Taxonomy" id="1077936"/>
    <lineage>
        <taxon>Bacteria</taxon>
        <taxon>Pseudomonadati</taxon>
        <taxon>Bacteroidota</taxon>
        <taxon>Cytophagia</taxon>
        <taxon>Cytophagales</taxon>
        <taxon>Hymenobacteraceae</taxon>
        <taxon>Pontibacter</taxon>
    </lineage>
</organism>
<dbReference type="AlphaFoldDB" id="A0A1N6WAP5"/>
<sequence length="121" mass="13704">MNSAQIDFQQIRIKHILFKSKVRSVLYGGALDSVFFSDAGPISNWFVQVGKVKYGNEPELYSLQKTHNDLLSSANQLFGLYRNGSIDQAHAGMKDIEKLSDRFQELLSQVEKRLALRADIV</sequence>
<dbReference type="EMBL" id="FTNM01000002">
    <property type="protein sequence ID" value="SIQ87233.1"/>
    <property type="molecule type" value="Genomic_DNA"/>
</dbReference>
<name>A0A1N6WAP5_9BACT</name>
<dbReference type="Proteomes" id="UP000185924">
    <property type="component" value="Unassembled WGS sequence"/>
</dbReference>
<accession>A0A1N6WAP5</accession>
<protein>
    <submittedName>
        <fullName evidence="1">Uncharacterized protein</fullName>
    </submittedName>
</protein>
<dbReference type="OrthoDB" id="882529at2"/>
<dbReference type="Gene3D" id="1.20.120.30">
    <property type="entry name" value="Aspartate receptor, ligand-binding domain"/>
    <property type="match status" value="1"/>
</dbReference>